<dbReference type="PIRSF" id="PIRSF016557">
    <property type="entry name" value="Caps_synth_CpsB"/>
    <property type="match status" value="1"/>
</dbReference>
<comment type="similarity">
    <text evidence="1 5">Belongs to the metallo-dependent hydrolases superfamily. CpsB/CapC family.</text>
</comment>
<dbReference type="RefSeq" id="WP_380965437.1">
    <property type="nucleotide sequence ID" value="NZ_JBHTCO010000007.1"/>
</dbReference>
<keyword evidence="2 5" id="KW-0378">Hydrolase</keyword>
<dbReference type="PANTHER" id="PTHR39181">
    <property type="entry name" value="TYROSINE-PROTEIN PHOSPHATASE YWQE"/>
    <property type="match status" value="1"/>
</dbReference>
<evidence type="ECO:0000256" key="1">
    <source>
        <dbReference type="ARBA" id="ARBA00005750"/>
    </source>
</evidence>
<organism evidence="6 7">
    <name type="scientific">Scopulibacillus cellulosilyticus</name>
    <dbReference type="NCBI Taxonomy" id="2665665"/>
    <lineage>
        <taxon>Bacteria</taxon>
        <taxon>Bacillati</taxon>
        <taxon>Bacillota</taxon>
        <taxon>Bacilli</taxon>
        <taxon>Bacillales</taxon>
        <taxon>Sporolactobacillaceae</taxon>
        <taxon>Scopulibacillus</taxon>
    </lineage>
</organism>
<evidence type="ECO:0000256" key="2">
    <source>
        <dbReference type="ARBA" id="ARBA00022801"/>
    </source>
</evidence>
<proteinExistence type="inferred from homology"/>
<dbReference type="Pfam" id="PF19567">
    <property type="entry name" value="CpsB_CapC"/>
    <property type="match status" value="1"/>
</dbReference>
<dbReference type="Gene3D" id="3.20.20.140">
    <property type="entry name" value="Metal-dependent hydrolases"/>
    <property type="match status" value="1"/>
</dbReference>
<keyword evidence="7" id="KW-1185">Reference proteome</keyword>
<dbReference type="InterPro" id="IPR016195">
    <property type="entry name" value="Pol/histidinol_Pase-like"/>
</dbReference>
<gene>
    <name evidence="6" type="ORF">ACFQRG_08400</name>
</gene>
<dbReference type="Proteomes" id="UP001596505">
    <property type="component" value="Unassembled WGS sequence"/>
</dbReference>
<evidence type="ECO:0000256" key="5">
    <source>
        <dbReference type="PIRNR" id="PIRNR016557"/>
    </source>
</evidence>
<dbReference type="EMBL" id="JBHTCO010000007">
    <property type="protein sequence ID" value="MFC7393002.1"/>
    <property type="molecule type" value="Genomic_DNA"/>
</dbReference>
<name>A0ABW2PU99_9BACL</name>
<dbReference type="EC" id="3.1.3.48" evidence="5"/>
<dbReference type="SUPFAM" id="SSF89550">
    <property type="entry name" value="PHP domain-like"/>
    <property type="match status" value="1"/>
</dbReference>
<evidence type="ECO:0000313" key="7">
    <source>
        <dbReference type="Proteomes" id="UP001596505"/>
    </source>
</evidence>
<dbReference type="InterPro" id="IPR016667">
    <property type="entry name" value="Caps_polysacc_synth_CpsB/CapC"/>
</dbReference>
<comment type="caution">
    <text evidence="6">The sequence shown here is derived from an EMBL/GenBank/DDBJ whole genome shotgun (WGS) entry which is preliminary data.</text>
</comment>
<protein>
    <recommendedName>
        <fullName evidence="5">Tyrosine-protein phosphatase</fullName>
        <ecNumber evidence="5">3.1.3.48</ecNumber>
    </recommendedName>
</protein>
<accession>A0ABW2PU99</accession>
<reference evidence="7" key="1">
    <citation type="journal article" date="2019" name="Int. J. Syst. Evol. Microbiol.">
        <title>The Global Catalogue of Microorganisms (GCM) 10K type strain sequencing project: providing services to taxonomists for standard genome sequencing and annotation.</title>
        <authorList>
            <consortium name="The Broad Institute Genomics Platform"/>
            <consortium name="The Broad Institute Genome Sequencing Center for Infectious Disease"/>
            <person name="Wu L."/>
            <person name="Ma J."/>
        </authorList>
    </citation>
    <scope>NUCLEOTIDE SEQUENCE [LARGE SCALE GENOMIC DNA]</scope>
    <source>
        <strain evidence="7">CGMCC 1.16305</strain>
    </source>
</reference>
<comment type="catalytic activity">
    <reaction evidence="4 5">
        <text>O-phospho-L-tyrosyl-[protein] + H2O = L-tyrosyl-[protein] + phosphate</text>
        <dbReference type="Rhea" id="RHEA:10684"/>
        <dbReference type="Rhea" id="RHEA-COMP:10136"/>
        <dbReference type="Rhea" id="RHEA-COMP:20101"/>
        <dbReference type="ChEBI" id="CHEBI:15377"/>
        <dbReference type="ChEBI" id="CHEBI:43474"/>
        <dbReference type="ChEBI" id="CHEBI:46858"/>
        <dbReference type="ChEBI" id="CHEBI:61978"/>
        <dbReference type="EC" id="3.1.3.48"/>
    </reaction>
</comment>
<sequence>MIDIHSHILPNVDDGAANEAESIKMAKEAVKEGITHIIATPHHRNRNWKNNRTKILNDVDQLNQLLVAENITLKVLPGQETRIYGDMVEGILSGELLTQNDGRKYIFVEFPSNHVPRFTKQLFFDMQQQDIIPIIVHPERNSEIAQNSDILYQLVKGGALTQVTAACLCGKFGKKIKKLSLQMIENNLTHFIASDAHNTTMRNFYMQEAFEIIDKEFGSEYRYLFLENAQLLVNGEMVYKEEPIEIIQKKFLGLF</sequence>
<keyword evidence="3 5" id="KW-0904">Protein phosphatase</keyword>
<dbReference type="PANTHER" id="PTHR39181:SF1">
    <property type="entry name" value="TYROSINE-PROTEIN PHOSPHATASE YWQE"/>
    <property type="match status" value="1"/>
</dbReference>
<evidence type="ECO:0000313" key="6">
    <source>
        <dbReference type="EMBL" id="MFC7393002.1"/>
    </source>
</evidence>
<evidence type="ECO:0000256" key="3">
    <source>
        <dbReference type="ARBA" id="ARBA00022912"/>
    </source>
</evidence>
<evidence type="ECO:0000256" key="4">
    <source>
        <dbReference type="ARBA" id="ARBA00051722"/>
    </source>
</evidence>